<protein>
    <recommendedName>
        <fullName evidence="6">Translation initiation factor eIF2B subunit beta</fullName>
    </recommendedName>
    <alternativeName>
        <fullName evidence="7">eIF2B GDP-GTP exchange factor subunit beta</fullName>
    </alternativeName>
</protein>
<organism evidence="10 11">
    <name type="scientific">Albugo candida</name>
    <dbReference type="NCBI Taxonomy" id="65357"/>
    <lineage>
        <taxon>Eukaryota</taxon>
        <taxon>Sar</taxon>
        <taxon>Stramenopiles</taxon>
        <taxon>Oomycota</taxon>
        <taxon>Peronosporomycetes</taxon>
        <taxon>Albuginales</taxon>
        <taxon>Albuginaceae</taxon>
        <taxon>Albugo</taxon>
    </lineage>
</organism>
<dbReference type="Proteomes" id="UP000053237">
    <property type="component" value="Unassembled WGS sequence"/>
</dbReference>
<dbReference type="PANTHER" id="PTHR45859">
    <property type="entry name" value="TRANSLATION INITIATION FACTOR EIF-2B SUBUNIT BETA"/>
    <property type="match status" value="1"/>
</dbReference>
<sequence length="384" mass="42657">MTPKWMEEQPKLKQCLLDIVLSFKRCQCDESNDTSLQILDFAEKMLTTIAWSTASDVIKKLREIGWYLSTSVPQEVPIANVVRRILFIIREEVLLATKSNTASCSDDAKSLLESKECIGRSQCSLETLLTPGSVTNLSLSTAELKMSIMEGIRELRDEIQNSQLNISDQAIEFIHTEYAMQTFDNSRAYGKLFFSEVILSFGMCSYLEAFFQAAAKKRQFKVIVVESAPSLNGHALAHQLALNGIDVTVIPDTAVFAIMARVNKVIIPAYAVLADGGLIAQSGLHNIVLAAKNFSIPVICITSLITLCPLYAHDVDTKNELGNPSQIFDHQDVTDKMAILNPTRDYVPPSLVDLYVTNIGAHQASHIYRLQAEYYSSDDHDLAK</sequence>
<dbReference type="GO" id="GO:0005851">
    <property type="term" value="C:eukaryotic translation initiation factor 2B complex"/>
    <property type="evidence" value="ECO:0007669"/>
    <property type="project" value="TreeGrafter"/>
</dbReference>
<keyword evidence="11" id="KW-1185">Reference proteome</keyword>
<dbReference type="GO" id="GO:0003743">
    <property type="term" value="F:translation initiation factor activity"/>
    <property type="evidence" value="ECO:0007669"/>
    <property type="project" value="UniProtKB-KW"/>
</dbReference>
<evidence type="ECO:0000313" key="10">
    <source>
        <dbReference type="EMBL" id="CCI45160.1"/>
    </source>
</evidence>
<comment type="caution">
    <text evidence="10">The sequence shown here is derived from an EMBL/GenBank/DDBJ whole genome shotgun (WGS) entry which is preliminary data.</text>
</comment>
<dbReference type="OrthoDB" id="269919at2759"/>
<comment type="subcellular location">
    <subcellularLocation>
        <location evidence="1">Cytoplasm</location>
        <location evidence="1">Cytosol</location>
    </subcellularLocation>
</comment>
<dbReference type="PANTHER" id="PTHR45859:SF1">
    <property type="entry name" value="TRANSLATION INITIATION FACTOR EIF-2B SUBUNIT BETA"/>
    <property type="match status" value="1"/>
</dbReference>
<dbReference type="STRING" id="65357.A0A024GF42"/>
<dbReference type="InterPro" id="IPR051855">
    <property type="entry name" value="eIF2B_beta_subunit"/>
</dbReference>
<dbReference type="SUPFAM" id="SSF100950">
    <property type="entry name" value="NagB/RpiA/CoA transferase-like"/>
    <property type="match status" value="1"/>
</dbReference>
<accession>A0A024GF42</accession>
<comment type="similarity">
    <text evidence="2 9">Belongs to the eIF-2B alpha/beta/delta subunits family.</text>
</comment>
<dbReference type="Pfam" id="PF01008">
    <property type="entry name" value="IF-2B"/>
    <property type="match status" value="1"/>
</dbReference>
<dbReference type="AlphaFoldDB" id="A0A024GF42"/>
<comment type="subunit">
    <text evidence="8">Component of the translation initiation factor 2B (eIF2B) complex which is a heterodecamer of two sets of five different subunits: alpha, beta, gamma, delta and epsilon. Subunits alpha, beta and delta comprise a regulatory subcomplex and subunits epsilon and gamma comprise a catalytic subcomplex. Within the complex, the hexameric regulatory complex resides at the center, with the two heterodimeric catalytic subcomplexes bound on opposite sides.</text>
</comment>
<evidence type="ECO:0000256" key="8">
    <source>
        <dbReference type="ARBA" id="ARBA00046432"/>
    </source>
</evidence>
<evidence type="ECO:0000256" key="4">
    <source>
        <dbReference type="ARBA" id="ARBA00022540"/>
    </source>
</evidence>
<dbReference type="InterPro" id="IPR000649">
    <property type="entry name" value="IF-2B-related"/>
</dbReference>
<dbReference type="InterPro" id="IPR037171">
    <property type="entry name" value="NagB/RpiA_transferase-like"/>
</dbReference>
<evidence type="ECO:0000256" key="9">
    <source>
        <dbReference type="RuleBase" id="RU003814"/>
    </source>
</evidence>
<evidence type="ECO:0000313" key="11">
    <source>
        <dbReference type="Proteomes" id="UP000053237"/>
    </source>
</evidence>
<dbReference type="EMBL" id="CAIX01000091">
    <property type="protein sequence ID" value="CCI45160.1"/>
    <property type="molecule type" value="Genomic_DNA"/>
</dbReference>
<evidence type="ECO:0000256" key="3">
    <source>
        <dbReference type="ARBA" id="ARBA00022490"/>
    </source>
</evidence>
<gene>
    <name evidence="10" type="ORF">BN9_060330</name>
</gene>
<evidence type="ECO:0000256" key="5">
    <source>
        <dbReference type="ARBA" id="ARBA00022917"/>
    </source>
</evidence>
<reference evidence="10 11" key="1">
    <citation type="submission" date="2012-05" db="EMBL/GenBank/DDBJ databases">
        <title>Recombination and specialization in a pathogen metapopulation.</title>
        <authorList>
            <person name="Gardiner A."/>
            <person name="Kemen E."/>
            <person name="Schultz-Larsen T."/>
            <person name="MacLean D."/>
            <person name="Van Oosterhout C."/>
            <person name="Jones J.D.G."/>
        </authorList>
    </citation>
    <scope>NUCLEOTIDE SEQUENCE [LARGE SCALE GENOMIC DNA]</scope>
    <source>
        <strain evidence="10 11">Ac Nc2</strain>
    </source>
</reference>
<keyword evidence="5" id="KW-0648">Protein biosynthesis</keyword>
<dbReference type="InterPro" id="IPR042529">
    <property type="entry name" value="IF_2B-like_C"/>
</dbReference>
<proteinExistence type="inferred from homology"/>
<evidence type="ECO:0000256" key="1">
    <source>
        <dbReference type="ARBA" id="ARBA00004514"/>
    </source>
</evidence>
<dbReference type="GO" id="GO:0005829">
    <property type="term" value="C:cytosol"/>
    <property type="evidence" value="ECO:0007669"/>
    <property type="project" value="UniProtKB-SubCell"/>
</dbReference>
<name>A0A024GF42_9STRA</name>
<keyword evidence="4" id="KW-0396">Initiation factor</keyword>
<dbReference type="GO" id="GO:0005085">
    <property type="term" value="F:guanyl-nucleotide exchange factor activity"/>
    <property type="evidence" value="ECO:0007669"/>
    <property type="project" value="TreeGrafter"/>
</dbReference>
<dbReference type="InParanoid" id="A0A024GF42"/>
<evidence type="ECO:0000256" key="6">
    <source>
        <dbReference type="ARBA" id="ARBA00044122"/>
    </source>
</evidence>
<evidence type="ECO:0000256" key="2">
    <source>
        <dbReference type="ARBA" id="ARBA00007251"/>
    </source>
</evidence>
<keyword evidence="3" id="KW-0963">Cytoplasm</keyword>
<evidence type="ECO:0000256" key="7">
    <source>
        <dbReference type="ARBA" id="ARBA00044228"/>
    </source>
</evidence>
<dbReference type="Gene3D" id="3.40.50.10470">
    <property type="entry name" value="Translation initiation factor eif-2b, domain 2"/>
    <property type="match status" value="1"/>
</dbReference>